<organism evidence="3 4">
    <name type="scientific">Arthrobotrys musiformis</name>
    <dbReference type="NCBI Taxonomy" id="47236"/>
    <lineage>
        <taxon>Eukaryota</taxon>
        <taxon>Fungi</taxon>
        <taxon>Dikarya</taxon>
        <taxon>Ascomycota</taxon>
        <taxon>Pezizomycotina</taxon>
        <taxon>Orbiliomycetes</taxon>
        <taxon>Orbiliales</taxon>
        <taxon>Orbiliaceae</taxon>
        <taxon>Arthrobotrys</taxon>
    </lineage>
</organism>
<feature type="region of interest" description="Disordered" evidence="1">
    <location>
        <begin position="108"/>
        <end position="148"/>
    </location>
</feature>
<keyword evidence="4" id="KW-1185">Reference proteome</keyword>
<dbReference type="EMBL" id="JAVHJL010000003">
    <property type="protein sequence ID" value="KAK6506780.1"/>
    <property type="molecule type" value="Genomic_DNA"/>
</dbReference>
<keyword evidence="2" id="KW-1133">Transmembrane helix</keyword>
<evidence type="ECO:0008006" key="5">
    <source>
        <dbReference type="Google" id="ProtNLM"/>
    </source>
</evidence>
<evidence type="ECO:0000256" key="1">
    <source>
        <dbReference type="SAM" id="MobiDB-lite"/>
    </source>
</evidence>
<proteinExistence type="predicted"/>
<keyword evidence="2" id="KW-0472">Membrane</keyword>
<gene>
    <name evidence="3" type="ORF">TWF481_005240</name>
</gene>
<feature type="compositionally biased region" description="Polar residues" evidence="1">
    <location>
        <begin position="27"/>
        <end position="48"/>
    </location>
</feature>
<keyword evidence="2" id="KW-0812">Transmembrane</keyword>
<dbReference type="AlphaFoldDB" id="A0AAV9WDV8"/>
<reference evidence="3 4" key="1">
    <citation type="submission" date="2023-08" db="EMBL/GenBank/DDBJ databases">
        <authorList>
            <person name="Palmer J.M."/>
        </authorList>
    </citation>
    <scope>NUCLEOTIDE SEQUENCE [LARGE SCALE GENOMIC DNA]</scope>
    <source>
        <strain evidence="3 4">TWF481</strain>
    </source>
</reference>
<feature type="region of interest" description="Disordered" evidence="1">
    <location>
        <begin position="26"/>
        <end position="51"/>
    </location>
</feature>
<evidence type="ECO:0000256" key="2">
    <source>
        <dbReference type="SAM" id="Phobius"/>
    </source>
</evidence>
<name>A0AAV9WDV8_9PEZI</name>
<evidence type="ECO:0000313" key="4">
    <source>
        <dbReference type="Proteomes" id="UP001370758"/>
    </source>
</evidence>
<sequence>MVEAHTDTSSLRPYVKPIKELPDPTIRSLSTPININSPFPTDTMPETSTDPREALKPFDPTATGETSVFAVENARKTVIGLSVGIILALILTGTVIYLVVLKYRKAGQRNKDEEAAEGATEAPGSGDGGKSDPDVVSPAPPRYSVEDPAMGEIVLPPAYLAPESVEEKQVQRPESAAVEENTNVKVKRSGSVTTSHVRNMRILV</sequence>
<accession>A0AAV9WDV8</accession>
<comment type="caution">
    <text evidence="3">The sequence shown here is derived from an EMBL/GenBank/DDBJ whole genome shotgun (WGS) entry which is preliminary data.</text>
</comment>
<evidence type="ECO:0000313" key="3">
    <source>
        <dbReference type="EMBL" id="KAK6506780.1"/>
    </source>
</evidence>
<protein>
    <recommendedName>
        <fullName evidence="5">Mid2 domain-containing protein</fullName>
    </recommendedName>
</protein>
<dbReference type="Proteomes" id="UP001370758">
    <property type="component" value="Unassembled WGS sequence"/>
</dbReference>
<feature type="transmembrane region" description="Helical" evidence="2">
    <location>
        <begin position="78"/>
        <end position="101"/>
    </location>
</feature>